<evidence type="ECO:0000313" key="2">
    <source>
        <dbReference type="Proteomes" id="UP000198575"/>
    </source>
</evidence>
<sequence>MLGMATKVVSDYGKVLSQVEPGVYGLPESLLPHTRESIRFAILTLLRELGPEHPEVKEGLRQGYVYLAQFVADEDADTVTRGQANFAASSPDPDQASAEPAMRIINRIKLDMERALEEMRDFL</sequence>
<proteinExistence type="predicted"/>
<dbReference type="STRING" id="578942.SAMN05216289_105106"/>
<dbReference type="AlphaFoldDB" id="A0A1I4WK04"/>
<organism evidence="1 2">
    <name type="scientific">Dokdonella immobilis</name>
    <dbReference type="NCBI Taxonomy" id="578942"/>
    <lineage>
        <taxon>Bacteria</taxon>
        <taxon>Pseudomonadati</taxon>
        <taxon>Pseudomonadota</taxon>
        <taxon>Gammaproteobacteria</taxon>
        <taxon>Lysobacterales</taxon>
        <taxon>Rhodanobacteraceae</taxon>
        <taxon>Dokdonella</taxon>
    </lineage>
</organism>
<keyword evidence="2" id="KW-1185">Reference proteome</keyword>
<gene>
    <name evidence="1" type="ORF">SAMN05216289_105106</name>
</gene>
<name>A0A1I4WK04_9GAMM</name>
<accession>A0A1I4WK04</accession>
<dbReference type="EMBL" id="FOVF01000005">
    <property type="protein sequence ID" value="SFN14038.1"/>
    <property type="molecule type" value="Genomic_DNA"/>
</dbReference>
<dbReference type="Proteomes" id="UP000198575">
    <property type="component" value="Unassembled WGS sequence"/>
</dbReference>
<protein>
    <submittedName>
        <fullName evidence="1">Uncharacterized protein</fullName>
    </submittedName>
</protein>
<evidence type="ECO:0000313" key="1">
    <source>
        <dbReference type="EMBL" id="SFN14038.1"/>
    </source>
</evidence>
<reference evidence="1 2" key="1">
    <citation type="submission" date="2016-10" db="EMBL/GenBank/DDBJ databases">
        <authorList>
            <person name="de Groot N.N."/>
        </authorList>
    </citation>
    <scope>NUCLEOTIDE SEQUENCE [LARGE SCALE GENOMIC DNA]</scope>
    <source>
        <strain evidence="1 2">CGMCC 1.7659</strain>
    </source>
</reference>